<comment type="caution">
    <text evidence="1">The sequence shown here is derived from an EMBL/GenBank/DDBJ whole genome shotgun (WGS) entry which is preliminary data.</text>
</comment>
<feature type="non-terminal residue" evidence="1">
    <location>
        <position position="110"/>
    </location>
</feature>
<name>X1F4R0_9ZZZZ</name>
<proteinExistence type="predicted"/>
<organism evidence="1">
    <name type="scientific">marine sediment metagenome</name>
    <dbReference type="NCBI Taxonomy" id="412755"/>
    <lineage>
        <taxon>unclassified sequences</taxon>
        <taxon>metagenomes</taxon>
        <taxon>ecological metagenomes</taxon>
    </lineage>
</organism>
<dbReference type="AlphaFoldDB" id="X1F4R0"/>
<accession>X1F4R0</accession>
<protein>
    <submittedName>
        <fullName evidence="1">Uncharacterized protein</fullName>
    </submittedName>
</protein>
<evidence type="ECO:0000313" key="1">
    <source>
        <dbReference type="EMBL" id="GAH39932.1"/>
    </source>
</evidence>
<dbReference type="EMBL" id="BARU01015072">
    <property type="protein sequence ID" value="GAH39932.1"/>
    <property type="molecule type" value="Genomic_DNA"/>
</dbReference>
<reference evidence="1" key="1">
    <citation type="journal article" date="2014" name="Front. Microbiol.">
        <title>High frequency of phylogenetically diverse reductive dehalogenase-homologous genes in deep subseafloor sedimentary metagenomes.</title>
        <authorList>
            <person name="Kawai M."/>
            <person name="Futagami T."/>
            <person name="Toyoda A."/>
            <person name="Takaki Y."/>
            <person name="Nishi S."/>
            <person name="Hori S."/>
            <person name="Arai W."/>
            <person name="Tsubouchi T."/>
            <person name="Morono Y."/>
            <person name="Uchiyama I."/>
            <person name="Ito T."/>
            <person name="Fujiyama A."/>
            <person name="Inagaki F."/>
            <person name="Takami H."/>
        </authorList>
    </citation>
    <scope>NUCLEOTIDE SEQUENCE</scope>
    <source>
        <strain evidence="1">Expedition CK06-06</strain>
    </source>
</reference>
<sequence length="110" mass="12663">MLTQPGQSEFVKCLIHGREVWQWKPYARIHTTLCGEWTQGMGENPGGYWLGPFNYEEAMHAARATGFHVERCNLLLKFLKGEVKNRSPGYGTQDLHLLVVEGYQLRTILR</sequence>
<gene>
    <name evidence="1" type="ORF">S03H2_26176</name>
</gene>